<evidence type="ECO:0000313" key="10">
    <source>
        <dbReference type="Proteomes" id="UP001286313"/>
    </source>
</evidence>
<feature type="compositionally biased region" description="Polar residues" evidence="7">
    <location>
        <begin position="1116"/>
        <end position="1126"/>
    </location>
</feature>
<feature type="compositionally biased region" description="Low complexity" evidence="7">
    <location>
        <begin position="439"/>
        <end position="448"/>
    </location>
</feature>
<feature type="compositionally biased region" description="Pro residues" evidence="7">
    <location>
        <begin position="908"/>
        <end position="918"/>
    </location>
</feature>
<dbReference type="Gene3D" id="3.10.20.90">
    <property type="entry name" value="Phosphatidylinositol 3-kinase Catalytic Subunit, Chain A, domain 1"/>
    <property type="match status" value="1"/>
</dbReference>
<feature type="domain" description="RING-type" evidence="8">
    <location>
        <begin position="18"/>
        <end position="57"/>
    </location>
</feature>
<feature type="compositionally biased region" description="Low complexity" evidence="7">
    <location>
        <begin position="919"/>
        <end position="938"/>
    </location>
</feature>
<dbReference type="InterPro" id="IPR013083">
    <property type="entry name" value="Znf_RING/FYVE/PHD"/>
</dbReference>
<feature type="region of interest" description="Disordered" evidence="7">
    <location>
        <begin position="396"/>
        <end position="474"/>
    </location>
</feature>
<feature type="compositionally biased region" description="Low complexity" evidence="7">
    <location>
        <begin position="1202"/>
        <end position="1221"/>
    </location>
</feature>
<evidence type="ECO:0000256" key="7">
    <source>
        <dbReference type="SAM" id="MobiDB-lite"/>
    </source>
</evidence>
<evidence type="ECO:0000256" key="2">
    <source>
        <dbReference type="ARBA" id="ARBA00022723"/>
    </source>
</evidence>
<keyword evidence="5" id="KW-0539">Nucleus</keyword>
<feature type="compositionally biased region" description="Low complexity" evidence="7">
    <location>
        <begin position="892"/>
        <end position="907"/>
    </location>
</feature>
<feature type="region of interest" description="Disordered" evidence="7">
    <location>
        <begin position="611"/>
        <end position="634"/>
    </location>
</feature>
<keyword evidence="10" id="KW-1185">Reference proteome</keyword>
<feature type="compositionally biased region" description="Low complexity" evidence="7">
    <location>
        <begin position="1159"/>
        <end position="1170"/>
    </location>
</feature>
<feature type="compositionally biased region" description="Pro residues" evidence="7">
    <location>
        <begin position="846"/>
        <end position="872"/>
    </location>
</feature>
<dbReference type="CDD" id="cd17082">
    <property type="entry name" value="RAWUL_PCGF2_like"/>
    <property type="match status" value="1"/>
</dbReference>
<dbReference type="GO" id="GO:1990841">
    <property type="term" value="F:promoter-specific chromatin binding"/>
    <property type="evidence" value="ECO:0007669"/>
    <property type="project" value="TreeGrafter"/>
</dbReference>
<comment type="subcellular location">
    <subcellularLocation>
        <location evidence="1">Nucleus</location>
    </subcellularLocation>
</comment>
<feature type="compositionally biased region" description="Polar residues" evidence="7">
    <location>
        <begin position="1137"/>
        <end position="1158"/>
    </location>
</feature>
<dbReference type="PROSITE" id="PS50089">
    <property type="entry name" value="ZF_RING_2"/>
    <property type="match status" value="1"/>
</dbReference>
<feature type="region of interest" description="Disordered" evidence="7">
    <location>
        <begin position="1453"/>
        <end position="1499"/>
    </location>
</feature>
<feature type="compositionally biased region" description="Polar residues" evidence="7">
    <location>
        <begin position="684"/>
        <end position="706"/>
    </location>
</feature>
<dbReference type="GO" id="GO:0008270">
    <property type="term" value="F:zinc ion binding"/>
    <property type="evidence" value="ECO:0007669"/>
    <property type="project" value="UniProtKB-KW"/>
</dbReference>
<feature type="compositionally biased region" description="Low complexity" evidence="7">
    <location>
        <begin position="1085"/>
        <end position="1104"/>
    </location>
</feature>
<feature type="compositionally biased region" description="Polar residues" evidence="7">
    <location>
        <begin position="1068"/>
        <end position="1084"/>
    </location>
</feature>
<name>A0AAE1BZB1_PETCI</name>
<feature type="compositionally biased region" description="Pro residues" evidence="7">
    <location>
        <begin position="1007"/>
        <end position="1043"/>
    </location>
</feature>
<dbReference type="Gene3D" id="3.30.40.10">
    <property type="entry name" value="Zinc/RING finger domain, C3HC4 (zinc finger)"/>
    <property type="match status" value="1"/>
</dbReference>
<feature type="compositionally biased region" description="Low complexity" evidence="7">
    <location>
        <begin position="1454"/>
        <end position="1475"/>
    </location>
</feature>
<feature type="compositionally biased region" description="Low complexity" evidence="7">
    <location>
        <begin position="707"/>
        <end position="735"/>
    </location>
</feature>
<reference evidence="9" key="1">
    <citation type="submission" date="2023-10" db="EMBL/GenBank/DDBJ databases">
        <title>Genome assemblies of two species of porcelain crab, Petrolisthes cinctipes and Petrolisthes manimaculis (Anomura: Porcellanidae).</title>
        <authorList>
            <person name="Angst P."/>
        </authorList>
    </citation>
    <scope>NUCLEOTIDE SEQUENCE</scope>
    <source>
        <strain evidence="9">PB745_01</strain>
        <tissue evidence="9">Gill</tissue>
    </source>
</reference>
<feature type="compositionally biased region" description="Low complexity" evidence="7">
    <location>
        <begin position="460"/>
        <end position="474"/>
    </location>
</feature>
<comment type="caution">
    <text evidence="9">The sequence shown here is derived from an EMBL/GenBank/DDBJ whole genome shotgun (WGS) entry which is preliminary data.</text>
</comment>
<protein>
    <recommendedName>
        <fullName evidence="8">RING-type domain-containing protein</fullName>
    </recommendedName>
</protein>
<dbReference type="GO" id="GO:0000122">
    <property type="term" value="P:negative regulation of transcription by RNA polymerase II"/>
    <property type="evidence" value="ECO:0007669"/>
    <property type="project" value="TreeGrafter"/>
</dbReference>
<feature type="compositionally biased region" description="Polar residues" evidence="7">
    <location>
        <begin position="1222"/>
        <end position="1235"/>
    </location>
</feature>
<dbReference type="GO" id="GO:0035102">
    <property type="term" value="C:PRC1 complex"/>
    <property type="evidence" value="ECO:0007669"/>
    <property type="project" value="TreeGrafter"/>
</dbReference>
<feature type="region of interest" description="Disordered" evidence="7">
    <location>
        <begin position="1196"/>
        <end position="1237"/>
    </location>
</feature>
<dbReference type="SUPFAM" id="SSF57850">
    <property type="entry name" value="RING/U-box"/>
    <property type="match status" value="1"/>
</dbReference>
<accession>A0AAE1BZB1</accession>
<feature type="region of interest" description="Disordered" evidence="7">
    <location>
        <begin position="661"/>
        <end position="1183"/>
    </location>
</feature>
<feature type="region of interest" description="Disordered" evidence="7">
    <location>
        <begin position="1304"/>
        <end position="1440"/>
    </location>
</feature>
<feature type="compositionally biased region" description="Low complexity" evidence="7">
    <location>
        <begin position="409"/>
        <end position="426"/>
    </location>
</feature>
<feature type="compositionally biased region" description="Low complexity" evidence="7">
    <location>
        <begin position="1333"/>
        <end position="1369"/>
    </location>
</feature>
<dbReference type="EMBL" id="JAWQEG010005180">
    <property type="protein sequence ID" value="KAK3858887.1"/>
    <property type="molecule type" value="Genomic_DNA"/>
</dbReference>
<evidence type="ECO:0000256" key="5">
    <source>
        <dbReference type="ARBA" id="ARBA00023242"/>
    </source>
</evidence>
<dbReference type="Pfam" id="PF13923">
    <property type="entry name" value="zf-C3HC4_2"/>
    <property type="match status" value="1"/>
</dbReference>
<feature type="compositionally biased region" description="Polar residues" evidence="7">
    <location>
        <begin position="941"/>
        <end position="975"/>
    </location>
</feature>
<feature type="region of interest" description="Disordered" evidence="7">
    <location>
        <begin position="270"/>
        <end position="328"/>
    </location>
</feature>
<feature type="compositionally biased region" description="Basic and acidic residues" evidence="7">
    <location>
        <begin position="162"/>
        <end position="187"/>
    </location>
</feature>
<feature type="compositionally biased region" description="Low complexity" evidence="7">
    <location>
        <begin position="994"/>
        <end position="1006"/>
    </location>
</feature>
<dbReference type="Pfam" id="PF16207">
    <property type="entry name" value="RAWUL"/>
    <property type="match status" value="1"/>
</dbReference>
<feature type="compositionally biased region" description="Polar residues" evidence="7">
    <location>
        <begin position="1410"/>
        <end position="1440"/>
    </location>
</feature>
<feature type="compositionally biased region" description="Polar residues" evidence="7">
    <location>
        <begin position="296"/>
        <end position="312"/>
    </location>
</feature>
<feature type="compositionally biased region" description="Low complexity" evidence="7">
    <location>
        <begin position="1386"/>
        <end position="1409"/>
    </location>
</feature>
<evidence type="ECO:0000256" key="3">
    <source>
        <dbReference type="ARBA" id="ARBA00022771"/>
    </source>
</evidence>
<dbReference type="PANTHER" id="PTHR10825">
    <property type="entry name" value="RING FINGER DOMAIN-CONTAINING, POLYCOMB GROUP COMPONENT"/>
    <property type="match status" value="1"/>
</dbReference>
<dbReference type="PANTHER" id="PTHR10825:SF72">
    <property type="entry name" value="UBIQUITIN-LIKE DOMAIN-CONTAINING PROTEIN"/>
    <property type="match status" value="1"/>
</dbReference>
<dbReference type="SMART" id="SM00184">
    <property type="entry name" value="RING"/>
    <property type="match status" value="1"/>
</dbReference>
<feature type="compositionally biased region" description="Basic and acidic residues" evidence="7">
    <location>
        <begin position="319"/>
        <end position="328"/>
    </location>
</feature>
<feature type="compositionally biased region" description="Pro residues" evidence="7">
    <location>
        <begin position="880"/>
        <end position="891"/>
    </location>
</feature>
<evidence type="ECO:0000313" key="9">
    <source>
        <dbReference type="EMBL" id="KAK3858887.1"/>
    </source>
</evidence>
<gene>
    <name evidence="9" type="ORF">Pcinc_034950</name>
</gene>
<feature type="compositionally biased region" description="Polar residues" evidence="7">
    <location>
        <begin position="613"/>
        <end position="634"/>
    </location>
</feature>
<dbReference type="Proteomes" id="UP001286313">
    <property type="component" value="Unassembled WGS sequence"/>
</dbReference>
<feature type="compositionally biased region" description="Low complexity" evidence="7">
    <location>
        <begin position="1044"/>
        <end position="1054"/>
    </location>
</feature>
<evidence type="ECO:0000256" key="4">
    <source>
        <dbReference type="ARBA" id="ARBA00022833"/>
    </source>
</evidence>
<dbReference type="FunFam" id="3.30.40.10:FF:000122">
    <property type="entry name" value="polycomb group RING finger protein 1"/>
    <property type="match status" value="1"/>
</dbReference>
<evidence type="ECO:0000259" key="8">
    <source>
        <dbReference type="PROSITE" id="PS50089"/>
    </source>
</evidence>
<feature type="region of interest" description="Disordered" evidence="7">
    <location>
        <begin position="157"/>
        <end position="187"/>
    </location>
</feature>
<keyword evidence="2" id="KW-0479">Metal-binding</keyword>
<dbReference type="InterPro" id="IPR032443">
    <property type="entry name" value="RAWUL"/>
</dbReference>
<dbReference type="InterPro" id="IPR017907">
    <property type="entry name" value="Znf_RING_CS"/>
</dbReference>
<feature type="region of interest" description="Disordered" evidence="7">
    <location>
        <begin position="514"/>
        <end position="546"/>
    </location>
</feature>
<proteinExistence type="predicted"/>
<dbReference type="PROSITE" id="PS00518">
    <property type="entry name" value="ZF_RING_1"/>
    <property type="match status" value="1"/>
</dbReference>
<organism evidence="9 10">
    <name type="scientific">Petrolisthes cinctipes</name>
    <name type="common">Flat porcelain crab</name>
    <dbReference type="NCBI Taxonomy" id="88211"/>
    <lineage>
        <taxon>Eukaryota</taxon>
        <taxon>Metazoa</taxon>
        <taxon>Ecdysozoa</taxon>
        <taxon>Arthropoda</taxon>
        <taxon>Crustacea</taxon>
        <taxon>Multicrustacea</taxon>
        <taxon>Malacostraca</taxon>
        <taxon>Eumalacostraca</taxon>
        <taxon>Eucarida</taxon>
        <taxon>Decapoda</taxon>
        <taxon>Pleocyemata</taxon>
        <taxon>Anomura</taxon>
        <taxon>Galatheoidea</taxon>
        <taxon>Porcellanidae</taxon>
        <taxon>Petrolisthes</taxon>
    </lineage>
</organism>
<evidence type="ECO:0000256" key="1">
    <source>
        <dbReference type="ARBA" id="ARBA00004123"/>
    </source>
</evidence>
<dbReference type="InterPro" id="IPR001841">
    <property type="entry name" value="Znf_RING"/>
</dbReference>
<evidence type="ECO:0000256" key="6">
    <source>
        <dbReference type="PROSITE-ProRule" id="PRU00175"/>
    </source>
</evidence>
<keyword evidence="4" id="KW-0862">Zinc</keyword>
<sequence length="1537" mass="162160">MGPLRRVKLTELNAHLVCVLCSGYFVDATTIIECLHTFCKTCIVRYLQTSSFCPICEVQVHKTKPLLSLREDRTLQDVVFKLVPGLFHSEMKRRSGFYKEHPEAGGDKTEQSLRERRHFFHVDDQISLSLEYLPTAPPQQHNAPHLNSHVIKPLKVNNGQQEKQKQGTDDKVTDGKEGIKKEGESEEKEVNGVKVVHKRYLRCPAAVQVSHLEKFIRLKYSLSPVTHKVDIMHGEDCLVGELTLLDVVYMYKWTEDAPLRLLYTVTATPHSRKRPRLNGNQALVPNDVDAPASKVQRIQNSAPEDNSKSSLPVSPPKGKGQDFSKEDVRMSTTGQVSELCNDEKVSKVALEQPQITTSHSVFAAKPSNIISASTHVSMQSLPNTCFTNVSVKSSTAQISGLGPGPGPTPARGRPALTTTTPSTTTPRVALAHMPPTPVTPTSHTTSPVALPVGGLPSNGTISTSTSTTQTSATISSMTNVKVPISQPLMNGVMEGAMKQVRIPAPHANKMPHPIIPTKPRLGRPPNSSRINAANMRPPAPRLGDIRNTRPQLTATKKPPQAGLMGRGNQIVSASLNLQSGVSNVSGPPGKLGTGTAKVPVKRPNELLRETEQTVETSEGNKSIKLTSAPSLPSPIQGNQQKIITQPISSSSTIQGTVPLTQGNKTTVKHQGIQALQRPAEKQMDQSLKNTQVNQRPGNQSNVRPNIQGSQQSGQQTVQRPPVTQVTQQTPNAVTQSQPSGTAITQRATVSQATQSSGGVQVNQRQHQPNYQNQGNQLQSNSHMTQHSQIGKVPLQSTGIQPQNLQTGNNTSQKPMATVNQRTGGQRMPLNTVPHRSVTGTSRAPGSPAPHQQPPRPASTPAPNRPPGSPAPHRPSSSPAPHRPPSNPPPKRPSSSPAPHRSASNSPAPYHPPGSPAPHSPANSSPAPHRAANSSPAPHRAANSSPAPHRAANSSPAPHRAANSSPAPHRAANSSPAPHRAANISPAPHRAANISPAPHRPASSSPAPHRPPTSSPPLQRPPTSSPPLHRPPSSPAPHRPPSSPAPHRANNSSPAPHRPPPGSPAPHRQTGNTTPRQNTSQTPFITGSTTPSPRSLPSPSSQTTPVNKESGVHSVGIATTPNSSINLPNGKPAGTKLGMNSSQGKTASPNTNTNVKTSFSKTPSPATTKAPPKSPGRNRSTSNSSTILSIAQTLANKKLQQRTTAPPTSTVNTTSSTSIATTQVGTNSGLTSTTPESPVYPGNVSNALVSPAFAAAAYMASAYADPSAALTDVTAMRNLITLSQAAASIRELNLAAMVRAAETIPRPPDPAPIDLSPTCKAAPQNPMTNGRPHTSVASTTSGTKTTSSSTTKSPSKNSRTSDSTSATTISPPTPEVTITKLPNAPPSTSSSSSSTGTGKSTFGSTKMGTTNTNTVSITKRPASNNRIPITKSPANASVRQIPNPSFLRHQSEARNNNNVSKSTPSTSSSSLVTNTTTKKHAGSGVRTTGNSPLKETGPLPETSSILKIEHLTRSLTAPTAAAAAAATTSHGIRFFDDR</sequence>
<feature type="compositionally biased region" description="Polar residues" evidence="7">
    <location>
        <begin position="736"/>
        <end position="823"/>
    </location>
</feature>
<keyword evidence="3 6" id="KW-0863">Zinc-finger</keyword>